<dbReference type="EMBL" id="CAFZ01000094">
    <property type="protein sequence ID" value="CCA70765.1"/>
    <property type="molecule type" value="Genomic_DNA"/>
</dbReference>
<dbReference type="SUPFAM" id="SSF52047">
    <property type="entry name" value="RNI-like"/>
    <property type="match status" value="1"/>
</dbReference>
<dbReference type="InParanoid" id="G4THH2"/>
<evidence type="ECO:0000256" key="1">
    <source>
        <dbReference type="SAM" id="Coils"/>
    </source>
</evidence>
<dbReference type="Gene3D" id="1.20.1280.50">
    <property type="match status" value="1"/>
</dbReference>
<dbReference type="InterPro" id="IPR032675">
    <property type="entry name" value="LRR_dom_sf"/>
</dbReference>
<evidence type="ECO:0000313" key="3">
    <source>
        <dbReference type="EMBL" id="CCA70765.1"/>
    </source>
</evidence>
<evidence type="ECO:0000259" key="2">
    <source>
        <dbReference type="Pfam" id="PF12937"/>
    </source>
</evidence>
<feature type="coiled-coil region" evidence="1">
    <location>
        <begin position="107"/>
        <end position="141"/>
    </location>
</feature>
<keyword evidence="1" id="KW-0175">Coiled coil</keyword>
<keyword evidence="4" id="KW-1185">Reference proteome</keyword>
<dbReference type="AlphaFoldDB" id="G4THH2"/>
<sequence>MSSSTIQPTNRVPTLRERAEIRHLINQDQEDVVRLTNTLEALEKKSIAQKGFIHNYEEALAIAEAMRRVAEKTRDVMAESENMLQPHDADTSVKSEGQSYHKHQRLFRDAQATRRSAVEEAQKATRKIAEMDASIRDIQQEIKGEQSVLAVLEMSMQSTITSIERVKADIALKEAVISARHFVPVEIWRDIFSFRVSEDEALFYDNKRKGIPPFTALKLSAVCRYWRDIVTSSAELWKYIAVPHHDRITVGQRDRITYYHNQCTPLLPEVYTYYHACDGIPVKVNLVTFMRETFAEYQTLDMFIHAFSLMRGPSLRSFLELLSPKANILQLSGIHNPGYTFDIAVDSIRYVKHLKITNKPVSIAEPSHGAPTIPLISFTLDSITLNESLFTGSLSSMSHLERLYLVNVTLNIEGPIISVTMPALKHLTCDLHIYPTISRFITSPRLDDLTLVIKPMEDSTMRDFDEWLGRGGERHPHIHNLTLQALHSEEFEIRNLDDTVLDHFPDVKHLRLSGTTPSSNLLSSPTSVNSLAHIMVLTIIGSAISEEELASFMRGFAALHGRTPKLAVLNCSNLNIQAIARLQNQHY</sequence>
<reference evidence="3 4" key="1">
    <citation type="journal article" date="2011" name="PLoS Pathog.">
        <title>Endophytic Life Strategies Decoded by Genome and Transcriptome Analyses of the Mutualistic Root Symbiont Piriformospora indica.</title>
        <authorList>
            <person name="Zuccaro A."/>
            <person name="Lahrmann U."/>
            <person name="Guldener U."/>
            <person name="Langen G."/>
            <person name="Pfiffi S."/>
            <person name="Biedenkopf D."/>
            <person name="Wong P."/>
            <person name="Samans B."/>
            <person name="Grimm C."/>
            <person name="Basiewicz M."/>
            <person name="Murat C."/>
            <person name="Martin F."/>
            <person name="Kogel K.H."/>
        </authorList>
    </citation>
    <scope>NUCLEOTIDE SEQUENCE [LARGE SCALE GENOMIC DNA]</scope>
    <source>
        <strain evidence="3 4">DSM 11827</strain>
    </source>
</reference>
<gene>
    <name evidence="3" type="ORF">PIIN_04700</name>
</gene>
<dbReference type="Pfam" id="PF12937">
    <property type="entry name" value="F-box-like"/>
    <property type="match status" value="1"/>
</dbReference>
<dbReference type="HOGENOM" id="CLU_458630_0_0_1"/>
<dbReference type="SUPFAM" id="SSF81383">
    <property type="entry name" value="F-box domain"/>
    <property type="match status" value="1"/>
</dbReference>
<dbReference type="STRING" id="1109443.G4THH2"/>
<dbReference type="InterPro" id="IPR001810">
    <property type="entry name" value="F-box_dom"/>
</dbReference>
<evidence type="ECO:0000313" key="4">
    <source>
        <dbReference type="Proteomes" id="UP000007148"/>
    </source>
</evidence>
<name>G4THH2_SERID</name>
<organism evidence="3 4">
    <name type="scientific">Serendipita indica (strain DSM 11827)</name>
    <name type="common">Root endophyte fungus</name>
    <name type="synonym">Piriformospora indica</name>
    <dbReference type="NCBI Taxonomy" id="1109443"/>
    <lineage>
        <taxon>Eukaryota</taxon>
        <taxon>Fungi</taxon>
        <taxon>Dikarya</taxon>
        <taxon>Basidiomycota</taxon>
        <taxon>Agaricomycotina</taxon>
        <taxon>Agaricomycetes</taxon>
        <taxon>Sebacinales</taxon>
        <taxon>Serendipitaceae</taxon>
        <taxon>Serendipita</taxon>
    </lineage>
</organism>
<protein>
    <recommendedName>
        <fullName evidence="2">F-box domain-containing protein</fullName>
    </recommendedName>
</protein>
<feature type="coiled-coil region" evidence="1">
    <location>
        <begin position="25"/>
        <end position="73"/>
    </location>
</feature>
<feature type="domain" description="F-box" evidence="2">
    <location>
        <begin position="184"/>
        <end position="240"/>
    </location>
</feature>
<proteinExistence type="predicted"/>
<dbReference type="Gene3D" id="3.80.10.10">
    <property type="entry name" value="Ribonuclease Inhibitor"/>
    <property type="match status" value="1"/>
</dbReference>
<dbReference type="InterPro" id="IPR036047">
    <property type="entry name" value="F-box-like_dom_sf"/>
</dbReference>
<accession>G4THH2</accession>
<dbReference type="OrthoDB" id="2269034at2759"/>
<dbReference type="Proteomes" id="UP000007148">
    <property type="component" value="Unassembled WGS sequence"/>
</dbReference>
<comment type="caution">
    <text evidence="3">The sequence shown here is derived from an EMBL/GenBank/DDBJ whole genome shotgun (WGS) entry which is preliminary data.</text>
</comment>